<organism evidence="2 3">
    <name type="scientific">Populus tomentosa</name>
    <name type="common">Chinese white poplar</name>
    <dbReference type="NCBI Taxonomy" id="118781"/>
    <lineage>
        <taxon>Eukaryota</taxon>
        <taxon>Viridiplantae</taxon>
        <taxon>Streptophyta</taxon>
        <taxon>Embryophyta</taxon>
        <taxon>Tracheophyta</taxon>
        <taxon>Spermatophyta</taxon>
        <taxon>Magnoliopsida</taxon>
        <taxon>eudicotyledons</taxon>
        <taxon>Gunneridae</taxon>
        <taxon>Pentapetalae</taxon>
        <taxon>rosids</taxon>
        <taxon>fabids</taxon>
        <taxon>Malpighiales</taxon>
        <taxon>Salicaceae</taxon>
        <taxon>Saliceae</taxon>
        <taxon>Populus</taxon>
    </lineage>
</organism>
<dbReference type="Proteomes" id="UP000886885">
    <property type="component" value="Chromosome 6D"/>
</dbReference>
<reference evidence="2" key="1">
    <citation type="journal article" date="2020" name="bioRxiv">
        <title>Hybrid origin of Populus tomentosa Carr. identified through genome sequencing and phylogenomic analysis.</title>
        <authorList>
            <person name="An X."/>
            <person name="Gao K."/>
            <person name="Chen Z."/>
            <person name="Li J."/>
            <person name="Yang X."/>
            <person name="Yang X."/>
            <person name="Zhou J."/>
            <person name="Guo T."/>
            <person name="Zhao T."/>
            <person name="Huang S."/>
            <person name="Miao D."/>
            <person name="Khan W.U."/>
            <person name="Rao P."/>
            <person name="Ye M."/>
            <person name="Lei B."/>
            <person name="Liao W."/>
            <person name="Wang J."/>
            <person name="Ji L."/>
            <person name="Li Y."/>
            <person name="Guo B."/>
            <person name="Mustafa N.S."/>
            <person name="Li S."/>
            <person name="Yun Q."/>
            <person name="Keller S.R."/>
            <person name="Mao J."/>
            <person name="Zhang R."/>
            <person name="Strauss S.H."/>
        </authorList>
    </citation>
    <scope>NUCLEOTIDE SEQUENCE</scope>
    <source>
        <strain evidence="2">GM15</strain>
        <tissue evidence="2">Leaf</tissue>
    </source>
</reference>
<proteinExistence type="predicted"/>
<feature type="transmembrane region" description="Helical" evidence="1">
    <location>
        <begin position="95"/>
        <end position="115"/>
    </location>
</feature>
<keyword evidence="1" id="KW-0812">Transmembrane</keyword>
<sequence length="166" mass="19138">MDDSRSWRLCKRFPYLRFRRERDEAGPCEQLNALFYSIKCRPLQLLAKLARNKSPVISMANVSDLPSVTLAPDDHIQNDELLVSGDRNFAVHGEIMMLVLLLLFTLFFLFILYLVCAKRVKDASRVTQSELISPRNFTFSNFKGQIRSEGHLMHQSMESKTTQQPA</sequence>
<gene>
    <name evidence="2" type="ORF">POTOM_025259</name>
</gene>
<dbReference type="OrthoDB" id="842775at2759"/>
<evidence type="ECO:0000313" key="3">
    <source>
        <dbReference type="Proteomes" id="UP000886885"/>
    </source>
</evidence>
<comment type="caution">
    <text evidence="2">The sequence shown here is derived from an EMBL/GenBank/DDBJ whole genome shotgun (WGS) entry which is preliminary data.</text>
</comment>
<protein>
    <submittedName>
        <fullName evidence="2">Uncharacterized protein</fullName>
    </submittedName>
</protein>
<evidence type="ECO:0000313" key="2">
    <source>
        <dbReference type="EMBL" id="KAG6769609.1"/>
    </source>
</evidence>
<dbReference type="EMBL" id="JAAWWB010000012">
    <property type="protein sequence ID" value="KAG6769609.1"/>
    <property type="molecule type" value="Genomic_DNA"/>
</dbReference>
<name>A0A8X8CYA8_POPTO</name>
<dbReference type="AlphaFoldDB" id="A0A8X8CYA8"/>
<keyword evidence="1" id="KW-0472">Membrane</keyword>
<keyword evidence="3" id="KW-1185">Reference proteome</keyword>
<evidence type="ECO:0000256" key="1">
    <source>
        <dbReference type="SAM" id="Phobius"/>
    </source>
</evidence>
<keyword evidence="1" id="KW-1133">Transmembrane helix</keyword>
<accession>A0A8X8CYA8</accession>